<evidence type="ECO:0000256" key="1">
    <source>
        <dbReference type="SAM" id="MobiDB-lite"/>
    </source>
</evidence>
<feature type="region of interest" description="Disordered" evidence="1">
    <location>
        <begin position="90"/>
        <end position="121"/>
    </location>
</feature>
<comment type="caution">
    <text evidence="2">The sequence shown here is derived from an EMBL/GenBank/DDBJ whole genome shotgun (WGS) entry which is preliminary data.</text>
</comment>
<feature type="compositionally biased region" description="Polar residues" evidence="1">
    <location>
        <begin position="112"/>
        <end position="121"/>
    </location>
</feature>
<accession>A0AAV2TRC4</accession>
<proteinExistence type="predicted"/>
<name>A0AAV2TRC4_CALDB</name>
<evidence type="ECO:0000313" key="3">
    <source>
        <dbReference type="Proteomes" id="UP001497525"/>
    </source>
</evidence>
<dbReference type="Proteomes" id="UP001497525">
    <property type="component" value="Unassembled WGS sequence"/>
</dbReference>
<protein>
    <submittedName>
        <fullName evidence="2">Uncharacterized protein</fullName>
    </submittedName>
</protein>
<dbReference type="AlphaFoldDB" id="A0AAV2TRC4"/>
<dbReference type="EMBL" id="CAXLJL010000534">
    <property type="protein sequence ID" value="CAL5138824.1"/>
    <property type="molecule type" value="Genomic_DNA"/>
</dbReference>
<organism evidence="2 3">
    <name type="scientific">Calicophoron daubneyi</name>
    <name type="common">Rumen fluke</name>
    <name type="synonym">Paramphistomum daubneyi</name>
    <dbReference type="NCBI Taxonomy" id="300641"/>
    <lineage>
        <taxon>Eukaryota</taxon>
        <taxon>Metazoa</taxon>
        <taxon>Spiralia</taxon>
        <taxon>Lophotrochozoa</taxon>
        <taxon>Platyhelminthes</taxon>
        <taxon>Trematoda</taxon>
        <taxon>Digenea</taxon>
        <taxon>Plagiorchiida</taxon>
        <taxon>Pronocephalata</taxon>
        <taxon>Paramphistomoidea</taxon>
        <taxon>Paramphistomidae</taxon>
        <taxon>Calicophoron</taxon>
    </lineage>
</organism>
<reference evidence="2" key="1">
    <citation type="submission" date="2024-06" db="EMBL/GenBank/DDBJ databases">
        <authorList>
            <person name="Liu X."/>
            <person name="Lenzi L."/>
            <person name="Haldenby T S."/>
            <person name="Uol C."/>
        </authorList>
    </citation>
    <scope>NUCLEOTIDE SEQUENCE</scope>
</reference>
<sequence>MDPMNARYIVAILPDLGDEIVLISSTWVTSECSHSGLPITQLPSVPPHKFYKAVENHTPCRSDDIRYVFEEYGHSVIFSEARAMEKWVSEESSLSSEGTLRMGLSNKRKIGRNQQSSETAR</sequence>
<evidence type="ECO:0000313" key="2">
    <source>
        <dbReference type="EMBL" id="CAL5138824.1"/>
    </source>
</evidence>
<gene>
    <name evidence="2" type="ORF">CDAUBV1_LOCUS13690</name>
</gene>